<gene>
    <name evidence="2" type="ORF">OS493_002043</name>
</gene>
<keyword evidence="3" id="KW-1185">Reference proteome</keyword>
<reference evidence="2" key="1">
    <citation type="submission" date="2023-01" db="EMBL/GenBank/DDBJ databases">
        <title>Genome assembly of the deep-sea coral Lophelia pertusa.</title>
        <authorList>
            <person name="Herrera S."/>
            <person name="Cordes E."/>
        </authorList>
    </citation>
    <scope>NUCLEOTIDE SEQUENCE</scope>
    <source>
        <strain evidence="2">USNM1676648</strain>
        <tissue evidence="2">Polyp</tissue>
    </source>
</reference>
<feature type="compositionally biased region" description="Polar residues" evidence="1">
    <location>
        <begin position="93"/>
        <end position="103"/>
    </location>
</feature>
<dbReference type="Proteomes" id="UP001163046">
    <property type="component" value="Unassembled WGS sequence"/>
</dbReference>
<evidence type="ECO:0000313" key="2">
    <source>
        <dbReference type="EMBL" id="KAJ7375295.1"/>
    </source>
</evidence>
<name>A0A9W9Z5G5_9CNID</name>
<evidence type="ECO:0000256" key="1">
    <source>
        <dbReference type="SAM" id="MobiDB-lite"/>
    </source>
</evidence>
<proteinExistence type="predicted"/>
<feature type="region of interest" description="Disordered" evidence="1">
    <location>
        <begin position="73"/>
        <end position="103"/>
    </location>
</feature>
<feature type="region of interest" description="Disordered" evidence="1">
    <location>
        <begin position="158"/>
        <end position="181"/>
    </location>
</feature>
<feature type="compositionally biased region" description="Low complexity" evidence="1">
    <location>
        <begin position="74"/>
        <end position="92"/>
    </location>
</feature>
<dbReference type="AlphaFoldDB" id="A0A9W9Z5G5"/>
<sequence length="181" mass="19725">MKSVASCLPEECRKKITNHSTRKAVVAKLKEAGQPRHKIIQVTGHARESSLDDYDEITESERRQLSHIASGYVAPAKSSSTSTAQTSTPAESLQSVTRPGSTAAQLSMMKENIPANPSEASTFGSPFMPSLTMATKNLQQVQQQAPFQVFNQCVFNNTKNVSSSSSPKPRKRRVIIDSDSD</sequence>
<accession>A0A9W9Z5G5</accession>
<evidence type="ECO:0000313" key="3">
    <source>
        <dbReference type="Proteomes" id="UP001163046"/>
    </source>
</evidence>
<protein>
    <submittedName>
        <fullName evidence="2">Uncharacterized protein</fullName>
    </submittedName>
</protein>
<organism evidence="2 3">
    <name type="scientific">Desmophyllum pertusum</name>
    <dbReference type="NCBI Taxonomy" id="174260"/>
    <lineage>
        <taxon>Eukaryota</taxon>
        <taxon>Metazoa</taxon>
        <taxon>Cnidaria</taxon>
        <taxon>Anthozoa</taxon>
        <taxon>Hexacorallia</taxon>
        <taxon>Scleractinia</taxon>
        <taxon>Caryophylliina</taxon>
        <taxon>Caryophylliidae</taxon>
        <taxon>Desmophyllum</taxon>
    </lineage>
</organism>
<comment type="caution">
    <text evidence="2">The sequence shown here is derived from an EMBL/GenBank/DDBJ whole genome shotgun (WGS) entry which is preliminary data.</text>
</comment>
<dbReference type="EMBL" id="MU826826">
    <property type="protein sequence ID" value="KAJ7375295.1"/>
    <property type="molecule type" value="Genomic_DNA"/>
</dbReference>
<dbReference type="OrthoDB" id="5989162at2759"/>